<dbReference type="InterPro" id="IPR037185">
    <property type="entry name" value="EmrE-like"/>
</dbReference>
<evidence type="ECO:0000259" key="3">
    <source>
        <dbReference type="Pfam" id="PF00892"/>
    </source>
</evidence>
<dbReference type="GO" id="GO:0016020">
    <property type="term" value="C:membrane"/>
    <property type="evidence" value="ECO:0007669"/>
    <property type="project" value="InterPro"/>
</dbReference>
<dbReference type="KEGG" id="emt:CPZ25_007670"/>
<dbReference type="Gene3D" id="1.10.3730.20">
    <property type="match status" value="2"/>
</dbReference>
<feature type="transmembrane region" description="Helical" evidence="2">
    <location>
        <begin position="147"/>
        <end position="168"/>
    </location>
</feature>
<keyword evidence="2" id="KW-1133">Transmembrane helix</keyword>
<evidence type="ECO:0000313" key="4">
    <source>
        <dbReference type="EMBL" id="QCT71209.1"/>
    </source>
</evidence>
<dbReference type="Proteomes" id="UP000218387">
    <property type="component" value="Chromosome"/>
</dbReference>
<protein>
    <submittedName>
        <fullName evidence="4">EamA/RhaT family transporter</fullName>
    </submittedName>
</protein>
<keyword evidence="5" id="KW-1185">Reference proteome</keyword>
<accession>A0A4P9C6T9</accession>
<keyword evidence="2" id="KW-0472">Membrane</keyword>
<proteinExistence type="inferred from homology"/>
<dbReference type="EMBL" id="CP029487">
    <property type="protein sequence ID" value="QCT71209.1"/>
    <property type="molecule type" value="Genomic_DNA"/>
</dbReference>
<keyword evidence="2" id="KW-0812">Transmembrane</keyword>
<reference evidence="4 5" key="1">
    <citation type="submission" date="2018-05" db="EMBL/GenBank/DDBJ databases">
        <title>Genome comparison of Eubacterium sp.</title>
        <authorList>
            <person name="Feng Y."/>
            <person name="Sanchez-Andrea I."/>
            <person name="Stams A.J.M."/>
            <person name="De Vos W.M."/>
        </authorList>
    </citation>
    <scope>NUCLEOTIDE SEQUENCE [LARGE SCALE GENOMIC DNA]</scope>
    <source>
        <strain evidence="4 5">YI</strain>
    </source>
</reference>
<name>A0A4P9C6T9_EUBML</name>
<organism evidence="4 5">
    <name type="scientific">Eubacterium maltosivorans</name>
    <dbReference type="NCBI Taxonomy" id="2041044"/>
    <lineage>
        <taxon>Bacteria</taxon>
        <taxon>Bacillati</taxon>
        <taxon>Bacillota</taxon>
        <taxon>Clostridia</taxon>
        <taxon>Eubacteriales</taxon>
        <taxon>Eubacteriaceae</taxon>
        <taxon>Eubacterium</taxon>
    </lineage>
</organism>
<gene>
    <name evidence="4" type="ORF">CPZ25_007670</name>
</gene>
<dbReference type="InterPro" id="IPR000620">
    <property type="entry name" value="EamA_dom"/>
</dbReference>
<feature type="transmembrane region" description="Helical" evidence="2">
    <location>
        <begin position="92"/>
        <end position="116"/>
    </location>
</feature>
<feature type="transmembrane region" description="Helical" evidence="2">
    <location>
        <begin position="210"/>
        <end position="229"/>
    </location>
</feature>
<feature type="transmembrane region" description="Helical" evidence="2">
    <location>
        <begin position="241"/>
        <end position="260"/>
    </location>
</feature>
<feature type="transmembrane region" description="Helical" evidence="2">
    <location>
        <begin position="34"/>
        <end position="53"/>
    </location>
</feature>
<sequence>MKSLKGNLFIILSACIFGFTPIMGKITYLNGSNSIMLTFLRTFFCVPVLWIILKQQKVSFKLSKPQLKQLLIISFIGSAVTTLMLYQSYNYIPVGTATTLHFVYPVFVALGAILIFKEHLTKPKILALVIATAGISFFMGGKIEGGLLGILLALVSGLTYAFYILYLDKSSLLDLHPLKLSFYINLFVAGFVFIYGLFTGTLTLAITPMGWLLSFLVAMLCGFLGITLFQLGVKLSGGTTAAILSMFEPITSVVCGIAFLGEPVTLKSVLGCVLILTGVTVLTVFKGKAPAETPDLNLEFAANEEMEN</sequence>
<dbReference type="Pfam" id="PF00892">
    <property type="entry name" value="EamA"/>
    <property type="match status" value="2"/>
</dbReference>
<dbReference type="PANTHER" id="PTHR22911:SF137">
    <property type="entry name" value="SOLUTE CARRIER FAMILY 35 MEMBER G2-RELATED"/>
    <property type="match status" value="1"/>
</dbReference>
<dbReference type="PANTHER" id="PTHR22911">
    <property type="entry name" value="ACYL-MALONYL CONDENSING ENZYME-RELATED"/>
    <property type="match status" value="1"/>
</dbReference>
<dbReference type="RefSeq" id="WP_096920447.1">
    <property type="nucleotide sequence ID" value="NZ_CP029487.1"/>
</dbReference>
<feature type="transmembrane region" description="Helical" evidence="2">
    <location>
        <begin position="266"/>
        <end position="285"/>
    </location>
</feature>
<feature type="transmembrane region" description="Helical" evidence="2">
    <location>
        <begin position="65"/>
        <end position="86"/>
    </location>
</feature>
<comment type="similarity">
    <text evidence="1">Belongs to the EamA transporter family.</text>
</comment>
<feature type="domain" description="EamA" evidence="3">
    <location>
        <begin position="148"/>
        <end position="283"/>
    </location>
</feature>
<evidence type="ECO:0000256" key="2">
    <source>
        <dbReference type="SAM" id="Phobius"/>
    </source>
</evidence>
<evidence type="ECO:0000256" key="1">
    <source>
        <dbReference type="ARBA" id="ARBA00007362"/>
    </source>
</evidence>
<feature type="domain" description="EamA" evidence="3">
    <location>
        <begin position="5"/>
        <end position="138"/>
    </location>
</feature>
<evidence type="ECO:0000313" key="5">
    <source>
        <dbReference type="Proteomes" id="UP000218387"/>
    </source>
</evidence>
<dbReference type="AlphaFoldDB" id="A0A4P9C6T9"/>
<dbReference type="SUPFAM" id="SSF103481">
    <property type="entry name" value="Multidrug resistance efflux transporter EmrE"/>
    <property type="match status" value="2"/>
</dbReference>
<feature type="transmembrane region" description="Helical" evidence="2">
    <location>
        <begin position="180"/>
        <end position="198"/>
    </location>
</feature>